<dbReference type="Proteomes" id="UP000799755">
    <property type="component" value="Unassembled WGS sequence"/>
</dbReference>
<gene>
    <name evidence="1" type="ORF">BDR25DRAFT_56839</name>
</gene>
<name>A0ACB6QNB8_9PLEO</name>
<sequence length="83" mass="8351">MQLFKLIAVVTATILSTTEACKCLIGGSSSPIGTHACCNQIGGNFQFGDDCQASSIANSLSSFHSCCRGIGGPSDCGCPSGCI</sequence>
<protein>
    <submittedName>
        <fullName evidence="1">Uncharacterized protein</fullName>
    </submittedName>
</protein>
<evidence type="ECO:0000313" key="2">
    <source>
        <dbReference type="Proteomes" id="UP000799755"/>
    </source>
</evidence>
<reference evidence="1" key="1">
    <citation type="journal article" date="2020" name="Stud. Mycol.">
        <title>101 Dothideomycetes genomes: a test case for predicting lifestyles and emergence of pathogens.</title>
        <authorList>
            <person name="Haridas S."/>
            <person name="Albert R."/>
            <person name="Binder M."/>
            <person name="Bloem J."/>
            <person name="Labutti K."/>
            <person name="Salamov A."/>
            <person name="Andreopoulos B."/>
            <person name="Baker S."/>
            <person name="Barry K."/>
            <person name="Bills G."/>
            <person name="Bluhm B."/>
            <person name="Cannon C."/>
            <person name="Castanera R."/>
            <person name="Culley D."/>
            <person name="Daum C."/>
            <person name="Ezra D."/>
            <person name="Gonzalez J."/>
            <person name="Henrissat B."/>
            <person name="Kuo A."/>
            <person name="Liang C."/>
            <person name="Lipzen A."/>
            <person name="Lutzoni F."/>
            <person name="Magnuson J."/>
            <person name="Mondo S."/>
            <person name="Nolan M."/>
            <person name="Ohm R."/>
            <person name="Pangilinan J."/>
            <person name="Park H.-J."/>
            <person name="Ramirez L."/>
            <person name="Alfaro M."/>
            <person name="Sun H."/>
            <person name="Tritt A."/>
            <person name="Yoshinaga Y."/>
            <person name="Zwiers L.-H."/>
            <person name="Turgeon B."/>
            <person name="Goodwin S."/>
            <person name="Spatafora J."/>
            <person name="Crous P."/>
            <person name="Grigoriev I."/>
        </authorList>
    </citation>
    <scope>NUCLEOTIDE SEQUENCE</scope>
    <source>
        <strain evidence="1">ATCC 200398</strain>
    </source>
</reference>
<evidence type="ECO:0000313" key="1">
    <source>
        <dbReference type="EMBL" id="KAF2468390.1"/>
    </source>
</evidence>
<accession>A0ACB6QNB8</accession>
<keyword evidence="2" id="KW-1185">Reference proteome</keyword>
<organism evidence="1 2">
    <name type="scientific">Lindgomyces ingoldianus</name>
    <dbReference type="NCBI Taxonomy" id="673940"/>
    <lineage>
        <taxon>Eukaryota</taxon>
        <taxon>Fungi</taxon>
        <taxon>Dikarya</taxon>
        <taxon>Ascomycota</taxon>
        <taxon>Pezizomycotina</taxon>
        <taxon>Dothideomycetes</taxon>
        <taxon>Pleosporomycetidae</taxon>
        <taxon>Pleosporales</taxon>
        <taxon>Lindgomycetaceae</taxon>
        <taxon>Lindgomyces</taxon>
    </lineage>
</organism>
<proteinExistence type="predicted"/>
<dbReference type="EMBL" id="MU003516">
    <property type="protein sequence ID" value="KAF2468390.1"/>
    <property type="molecule type" value="Genomic_DNA"/>
</dbReference>
<comment type="caution">
    <text evidence="1">The sequence shown here is derived from an EMBL/GenBank/DDBJ whole genome shotgun (WGS) entry which is preliminary data.</text>
</comment>